<evidence type="ECO:0000313" key="4">
    <source>
        <dbReference type="Proteomes" id="UP001432027"/>
    </source>
</evidence>
<dbReference type="GO" id="GO:0004867">
    <property type="term" value="F:serine-type endopeptidase inhibitor activity"/>
    <property type="evidence" value="ECO:0007669"/>
    <property type="project" value="InterPro"/>
</dbReference>
<organism evidence="3 4">
    <name type="scientific">Pristionchus entomophagus</name>
    <dbReference type="NCBI Taxonomy" id="358040"/>
    <lineage>
        <taxon>Eukaryota</taxon>
        <taxon>Metazoa</taxon>
        <taxon>Ecdysozoa</taxon>
        <taxon>Nematoda</taxon>
        <taxon>Chromadorea</taxon>
        <taxon>Rhabditida</taxon>
        <taxon>Rhabditina</taxon>
        <taxon>Diplogasteromorpha</taxon>
        <taxon>Diplogasteroidea</taxon>
        <taxon>Neodiplogasteridae</taxon>
        <taxon>Pristionchus</taxon>
    </lineage>
</organism>
<dbReference type="InterPro" id="IPR042185">
    <property type="entry name" value="Serpin_sf_2"/>
</dbReference>
<dbReference type="Proteomes" id="UP001432027">
    <property type="component" value="Unassembled WGS sequence"/>
</dbReference>
<dbReference type="Pfam" id="PF00079">
    <property type="entry name" value="Serpin"/>
    <property type="match status" value="1"/>
</dbReference>
<dbReference type="PANTHER" id="PTHR11461:SF211">
    <property type="entry name" value="GH10112P-RELATED"/>
    <property type="match status" value="1"/>
</dbReference>
<feature type="non-terminal residue" evidence="3">
    <location>
        <position position="1"/>
    </location>
</feature>
<proteinExistence type="inferred from homology"/>
<dbReference type="PROSITE" id="PS00284">
    <property type="entry name" value="SERPIN"/>
    <property type="match status" value="1"/>
</dbReference>
<dbReference type="SUPFAM" id="SSF56574">
    <property type="entry name" value="Serpins"/>
    <property type="match status" value="1"/>
</dbReference>
<dbReference type="Gene3D" id="2.30.39.10">
    <property type="entry name" value="Alpha-1-antitrypsin, domain 1"/>
    <property type="match status" value="1"/>
</dbReference>
<dbReference type="InterPro" id="IPR023795">
    <property type="entry name" value="Serpin_CS"/>
</dbReference>
<dbReference type="GO" id="GO:0005615">
    <property type="term" value="C:extracellular space"/>
    <property type="evidence" value="ECO:0007669"/>
    <property type="project" value="InterPro"/>
</dbReference>
<evidence type="ECO:0000259" key="2">
    <source>
        <dbReference type="Pfam" id="PF00079"/>
    </source>
</evidence>
<dbReference type="InterPro" id="IPR023796">
    <property type="entry name" value="Serpin_dom"/>
</dbReference>
<sequence length="175" mass="20091">QMNFMHQTEHFRIDQSNDFGTALIMPYLDEKFNFFYLMPHESSNLVRMRRELTGETLVNVLKSAKDTYLNINVPKLKIDAALDGVRVLHEMGVRNLFNIPDLSKMSSTPLRIEKILHQAVIETDELGTEAAAVTATMHWLSGVWMPVDPPEIFIDHPFLFGIIRDDDILFLGQFA</sequence>
<feature type="non-terminal residue" evidence="3">
    <location>
        <position position="175"/>
    </location>
</feature>
<dbReference type="InterPro" id="IPR036186">
    <property type="entry name" value="Serpin_sf"/>
</dbReference>
<feature type="domain" description="Serpin" evidence="2">
    <location>
        <begin position="2"/>
        <end position="174"/>
    </location>
</feature>
<keyword evidence="4" id="KW-1185">Reference proteome</keyword>
<dbReference type="PANTHER" id="PTHR11461">
    <property type="entry name" value="SERINE PROTEASE INHIBITOR, SERPIN"/>
    <property type="match status" value="1"/>
</dbReference>
<dbReference type="Gene3D" id="3.30.497.10">
    <property type="entry name" value="Antithrombin, subunit I, domain 2"/>
    <property type="match status" value="1"/>
</dbReference>
<dbReference type="EMBL" id="BTSX01000001">
    <property type="protein sequence ID" value="GMS80779.1"/>
    <property type="molecule type" value="Genomic_DNA"/>
</dbReference>
<dbReference type="InterPro" id="IPR000215">
    <property type="entry name" value="Serpin_fam"/>
</dbReference>
<comment type="caution">
    <text evidence="3">The sequence shown here is derived from an EMBL/GenBank/DDBJ whole genome shotgun (WGS) entry which is preliminary data.</text>
</comment>
<gene>
    <name evidence="3" type="ORF">PENTCL1PPCAC_2954</name>
</gene>
<evidence type="ECO:0000256" key="1">
    <source>
        <dbReference type="ARBA" id="ARBA00009500"/>
    </source>
</evidence>
<reference evidence="3" key="1">
    <citation type="submission" date="2023-10" db="EMBL/GenBank/DDBJ databases">
        <title>Genome assembly of Pristionchus species.</title>
        <authorList>
            <person name="Yoshida K."/>
            <person name="Sommer R.J."/>
        </authorList>
    </citation>
    <scope>NUCLEOTIDE SEQUENCE</scope>
    <source>
        <strain evidence="3">RS0144</strain>
    </source>
</reference>
<comment type="similarity">
    <text evidence="1">Belongs to the serpin family.</text>
</comment>
<evidence type="ECO:0000313" key="3">
    <source>
        <dbReference type="EMBL" id="GMS80779.1"/>
    </source>
</evidence>
<name>A0AAV5SD72_9BILA</name>
<dbReference type="AlphaFoldDB" id="A0AAV5SD72"/>
<dbReference type="InterPro" id="IPR042178">
    <property type="entry name" value="Serpin_sf_1"/>
</dbReference>
<accession>A0AAV5SD72</accession>
<protein>
    <recommendedName>
        <fullName evidence="2">Serpin domain-containing protein</fullName>
    </recommendedName>
</protein>